<name>A0A4R3L2M0_9BACL</name>
<feature type="domain" description="ABC transporter" evidence="9">
    <location>
        <begin position="4"/>
        <end position="238"/>
    </location>
</feature>
<dbReference type="InterPro" id="IPR027417">
    <property type="entry name" value="P-loop_NTPase"/>
</dbReference>
<dbReference type="GO" id="GO:0005524">
    <property type="term" value="F:ATP binding"/>
    <property type="evidence" value="ECO:0007669"/>
    <property type="project" value="UniProtKB-KW"/>
</dbReference>
<evidence type="ECO:0000313" key="11">
    <source>
        <dbReference type="Proteomes" id="UP000294937"/>
    </source>
</evidence>
<dbReference type="InterPro" id="IPR003593">
    <property type="entry name" value="AAA+_ATPase"/>
</dbReference>
<evidence type="ECO:0000259" key="9">
    <source>
        <dbReference type="PROSITE" id="PS50893"/>
    </source>
</evidence>
<keyword evidence="3" id="KW-0813">Transport</keyword>
<dbReference type="FunFam" id="3.40.50.300:FF:000224">
    <property type="entry name" value="Energy-coupling factor transporter ATP-binding protein EcfA"/>
    <property type="match status" value="1"/>
</dbReference>
<reference evidence="10 11" key="1">
    <citation type="submission" date="2019-03" db="EMBL/GenBank/DDBJ databases">
        <title>Genomic Encyclopedia of Type Strains, Phase IV (KMG-IV): sequencing the most valuable type-strain genomes for metagenomic binning, comparative biology and taxonomic classification.</title>
        <authorList>
            <person name="Goeker M."/>
        </authorList>
    </citation>
    <scope>NUCLEOTIDE SEQUENCE [LARGE SCALE GENOMIC DNA]</scope>
    <source>
        <strain evidence="10 11">DSM 45707</strain>
    </source>
</reference>
<dbReference type="PROSITE" id="PS50893">
    <property type="entry name" value="ABC_TRANSPORTER_2"/>
    <property type="match status" value="2"/>
</dbReference>
<sequence>MAFIEVKQFSFTYAGSNHPTLSNLNLTIKEGSMCVLVGPSGSGKTTLLRHLKKELSPVGTSEGEILYLGKPIDSSSSTDVGMVFQDPDNQIVMDRVQSELVFGLENHGLPTTVMRKRVAELAQLFQLDVLLSKPIHELSGGQKQLVNLASILLLRPKLLLLDEPTAQLDPIARQELIQILIRLNQEWGITIILAEHQLEDVYPWAEHVVILDQGQIVSQGKPQELIPQTHKNPKHLLFLPQVSQLALALDQGTSGKYPLTVKEGREWVQSRQFDPISQSQRQVELGAELLRVEQLHYRFEKNDPDVIKRLDFTLHRGDFVALFGANGSGKSTLLRLLCGQLVPQRGVYRINGKRHGRKANLVKLLHLAYLGQNPKAMFIHETLEEEFAELRKVEGISQTTMEHWIERFQLTKLLSRHPFDLSYGERQKAGLALLLPTQPDLLLLDEPTKGLDPISKQNLAQWFQEIQEMGITILMATHDLEFAAQIANRCALLFDGRVTAEGTVTEFFQGNSYYTTVIDRVLRGTAVEGCLTVKEVKETCLVLPSTC</sequence>
<gene>
    <name evidence="10" type="ORF">EDD58_10531</name>
</gene>
<dbReference type="InterPro" id="IPR017871">
    <property type="entry name" value="ABC_transporter-like_CS"/>
</dbReference>
<dbReference type="GO" id="GO:0015087">
    <property type="term" value="F:cobalt ion transmembrane transporter activity"/>
    <property type="evidence" value="ECO:0007669"/>
    <property type="project" value="UniProtKB-ARBA"/>
</dbReference>
<feature type="domain" description="ABC transporter" evidence="9">
    <location>
        <begin position="290"/>
        <end position="520"/>
    </location>
</feature>
<dbReference type="SUPFAM" id="SSF52540">
    <property type="entry name" value="P-loop containing nucleoside triphosphate hydrolases"/>
    <property type="match status" value="2"/>
</dbReference>
<keyword evidence="6 10" id="KW-0067">ATP-binding</keyword>
<evidence type="ECO:0000256" key="3">
    <source>
        <dbReference type="ARBA" id="ARBA00022448"/>
    </source>
</evidence>
<dbReference type="GO" id="GO:0043190">
    <property type="term" value="C:ATP-binding cassette (ABC) transporter complex"/>
    <property type="evidence" value="ECO:0007669"/>
    <property type="project" value="TreeGrafter"/>
</dbReference>
<evidence type="ECO:0000256" key="7">
    <source>
        <dbReference type="ARBA" id="ARBA00022967"/>
    </source>
</evidence>
<evidence type="ECO:0000256" key="2">
    <source>
        <dbReference type="ARBA" id="ARBA00005417"/>
    </source>
</evidence>
<comment type="similarity">
    <text evidence="2">Belongs to the ABC transporter superfamily.</text>
</comment>
<dbReference type="CDD" id="cd03225">
    <property type="entry name" value="ABC_cobalt_CbiO_domain1"/>
    <property type="match status" value="2"/>
</dbReference>
<dbReference type="InterPro" id="IPR050095">
    <property type="entry name" value="ECF_ABC_transporter_ATP-bd"/>
</dbReference>
<dbReference type="Proteomes" id="UP000294937">
    <property type="component" value="Unassembled WGS sequence"/>
</dbReference>
<evidence type="ECO:0000256" key="4">
    <source>
        <dbReference type="ARBA" id="ARBA00022475"/>
    </source>
</evidence>
<comment type="subcellular location">
    <subcellularLocation>
        <location evidence="1">Cell membrane</location>
        <topology evidence="1">Peripheral membrane protein</topology>
    </subcellularLocation>
</comment>
<dbReference type="GO" id="GO:0042626">
    <property type="term" value="F:ATPase-coupled transmembrane transporter activity"/>
    <property type="evidence" value="ECO:0007669"/>
    <property type="project" value="TreeGrafter"/>
</dbReference>
<comment type="caution">
    <text evidence="10">The sequence shown here is derived from an EMBL/GenBank/DDBJ whole genome shotgun (WGS) entry which is preliminary data.</text>
</comment>
<dbReference type="SMART" id="SM00382">
    <property type="entry name" value="AAA"/>
    <property type="match status" value="2"/>
</dbReference>
<dbReference type="GO" id="GO:0016887">
    <property type="term" value="F:ATP hydrolysis activity"/>
    <property type="evidence" value="ECO:0007669"/>
    <property type="project" value="InterPro"/>
</dbReference>
<evidence type="ECO:0000256" key="8">
    <source>
        <dbReference type="ARBA" id="ARBA00023136"/>
    </source>
</evidence>
<evidence type="ECO:0000256" key="6">
    <source>
        <dbReference type="ARBA" id="ARBA00022840"/>
    </source>
</evidence>
<protein>
    <submittedName>
        <fullName evidence="10">Energy-coupling factor transport system ATP-binding protein</fullName>
    </submittedName>
</protein>
<dbReference type="InterPro" id="IPR015856">
    <property type="entry name" value="ABC_transpr_CbiO/EcfA_su"/>
</dbReference>
<keyword evidence="4" id="KW-1003">Cell membrane</keyword>
<evidence type="ECO:0000256" key="1">
    <source>
        <dbReference type="ARBA" id="ARBA00004202"/>
    </source>
</evidence>
<dbReference type="AlphaFoldDB" id="A0A4R3L2M0"/>
<keyword evidence="11" id="KW-1185">Reference proteome</keyword>
<dbReference type="InterPro" id="IPR003439">
    <property type="entry name" value="ABC_transporter-like_ATP-bd"/>
</dbReference>
<organism evidence="10 11">
    <name type="scientific">Hazenella coriacea</name>
    <dbReference type="NCBI Taxonomy" id="1179467"/>
    <lineage>
        <taxon>Bacteria</taxon>
        <taxon>Bacillati</taxon>
        <taxon>Bacillota</taxon>
        <taxon>Bacilli</taxon>
        <taxon>Bacillales</taxon>
        <taxon>Thermoactinomycetaceae</taxon>
        <taxon>Hazenella</taxon>
    </lineage>
</organism>
<evidence type="ECO:0000256" key="5">
    <source>
        <dbReference type="ARBA" id="ARBA00022741"/>
    </source>
</evidence>
<dbReference type="EMBL" id="SMAG01000005">
    <property type="protein sequence ID" value="TCS93823.1"/>
    <property type="molecule type" value="Genomic_DNA"/>
</dbReference>
<dbReference type="PANTHER" id="PTHR43553">
    <property type="entry name" value="HEAVY METAL TRANSPORTER"/>
    <property type="match status" value="1"/>
</dbReference>
<dbReference type="Gene3D" id="3.40.50.300">
    <property type="entry name" value="P-loop containing nucleotide triphosphate hydrolases"/>
    <property type="match status" value="2"/>
</dbReference>
<keyword evidence="5" id="KW-0547">Nucleotide-binding</keyword>
<proteinExistence type="inferred from homology"/>
<accession>A0A4R3L2M0</accession>
<keyword evidence="8" id="KW-0472">Membrane</keyword>
<dbReference type="Pfam" id="PF00005">
    <property type="entry name" value="ABC_tran"/>
    <property type="match status" value="2"/>
</dbReference>
<dbReference type="PROSITE" id="PS00211">
    <property type="entry name" value="ABC_TRANSPORTER_1"/>
    <property type="match status" value="2"/>
</dbReference>
<evidence type="ECO:0000313" key="10">
    <source>
        <dbReference type="EMBL" id="TCS93823.1"/>
    </source>
</evidence>
<keyword evidence="7" id="KW-1278">Translocase</keyword>